<dbReference type="InterPro" id="IPR053044">
    <property type="entry name" value="Metallo-hydrolase/TatD-type"/>
</dbReference>
<dbReference type="Proteomes" id="UP000654370">
    <property type="component" value="Unassembled WGS sequence"/>
</dbReference>
<dbReference type="SUPFAM" id="SSF51556">
    <property type="entry name" value="Metallo-dependent hydrolases"/>
    <property type="match status" value="1"/>
</dbReference>
<dbReference type="Gene3D" id="3.20.20.140">
    <property type="entry name" value="Metal-dependent hydrolases"/>
    <property type="match status" value="1"/>
</dbReference>
<gene>
    <name evidence="1" type="ORF">INT43_008071</name>
</gene>
<keyword evidence="2" id="KW-1185">Reference proteome</keyword>
<organism evidence="1 2">
    <name type="scientific">Mortierella isabellina</name>
    <name type="common">Filamentous fungus</name>
    <name type="synonym">Umbelopsis isabellina</name>
    <dbReference type="NCBI Taxonomy" id="91625"/>
    <lineage>
        <taxon>Eukaryota</taxon>
        <taxon>Fungi</taxon>
        <taxon>Fungi incertae sedis</taxon>
        <taxon>Mucoromycota</taxon>
        <taxon>Mucoromycotina</taxon>
        <taxon>Umbelopsidomycetes</taxon>
        <taxon>Umbelopsidales</taxon>
        <taxon>Umbelopsidaceae</taxon>
        <taxon>Umbelopsis</taxon>
    </lineage>
</organism>
<dbReference type="EMBL" id="JAEPQZ010000019">
    <property type="protein sequence ID" value="KAG2171691.1"/>
    <property type="molecule type" value="Genomic_DNA"/>
</dbReference>
<accession>A0A8H7PE52</accession>
<protein>
    <recommendedName>
        <fullName evidence="3">Metallo-dependent hydrolase</fullName>
    </recommendedName>
</protein>
<dbReference type="AlphaFoldDB" id="A0A8H7PE52"/>
<evidence type="ECO:0000313" key="2">
    <source>
        <dbReference type="Proteomes" id="UP000654370"/>
    </source>
</evidence>
<comment type="caution">
    <text evidence="1">The sequence shown here is derived from an EMBL/GenBank/DDBJ whole genome shotgun (WGS) entry which is preliminary data.</text>
</comment>
<evidence type="ECO:0008006" key="3">
    <source>
        <dbReference type="Google" id="ProtNLM"/>
    </source>
</evidence>
<dbReference type="InterPro" id="IPR032466">
    <property type="entry name" value="Metal_Hydrolase"/>
</dbReference>
<sequence>MCGEFTEYNSYNELMSEEKFDDQWYSLLCDNHCHPHDDLDQLDTIQKLRTGHLTLMGVREQDWDVVKKVVDQCKINDTDIIGKCVPSFGVHPWYSHLVRGPSQSQTETNEQYYERILVSKNGIEKMDLIKHLPTPSDAWLQTLRANLEKYPTALVGEIGFDRSARLLPAGADHWHGVRPTEVRCSPEHQLEIVSKQLDLARELNRSVSMHCVQAHGMVIDLLLKKANEWRKTDMKRHFRICLHSYGGSPGTLPSLFDIKRPMKVYMSFSVAINGRLGNKLLQLIEKVPDDRLLIESDYNTPKGIDEAMADISRIVAKAKGWTIEQVVRTCRNNWLEFINIPSQQKAT</sequence>
<reference evidence="1" key="1">
    <citation type="submission" date="2020-12" db="EMBL/GenBank/DDBJ databases">
        <title>Metabolic potential, ecology and presence of endohyphal bacteria is reflected in genomic diversity of Mucoromycotina.</title>
        <authorList>
            <person name="Muszewska A."/>
            <person name="Okrasinska A."/>
            <person name="Steczkiewicz K."/>
            <person name="Drgas O."/>
            <person name="Orlowska M."/>
            <person name="Perlinska-Lenart U."/>
            <person name="Aleksandrzak-Piekarczyk T."/>
            <person name="Szatraj K."/>
            <person name="Zielenkiewicz U."/>
            <person name="Pilsyk S."/>
            <person name="Malc E."/>
            <person name="Mieczkowski P."/>
            <person name="Kruszewska J.S."/>
            <person name="Biernat P."/>
            <person name="Pawlowska J."/>
        </authorList>
    </citation>
    <scope>NUCLEOTIDE SEQUENCE</scope>
    <source>
        <strain evidence="1">WA0000067209</strain>
    </source>
</reference>
<dbReference type="Pfam" id="PF01026">
    <property type="entry name" value="TatD_DNase"/>
    <property type="match status" value="1"/>
</dbReference>
<dbReference type="InterPro" id="IPR001130">
    <property type="entry name" value="TatD-like"/>
</dbReference>
<dbReference type="GO" id="GO:0016788">
    <property type="term" value="F:hydrolase activity, acting on ester bonds"/>
    <property type="evidence" value="ECO:0007669"/>
    <property type="project" value="InterPro"/>
</dbReference>
<dbReference type="OrthoDB" id="413993at2759"/>
<dbReference type="PANTHER" id="PTHR47345:SF1">
    <property type="entry name" value="CUT9-INTERACTING PROTEIN SCN1"/>
    <property type="match status" value="1"/>
</dbReference>
<name>A0A8H7PE52_MORIS</name>
<proteinExistence type="predicted"/>
<evidence type="ECO:0000313" key="1">
    <source>
        <dbReference type="EMBL" id="KAG2171691.1"/>
    </source>
</evidence>
<dbReference type="PANTHER" id="PTHR47345">
    <property type="entry name" value="CUT9-INTERACTING PROTEIN SCN1"/>
    <property type="match status" value="1"/>
</dbReference>